<evidence type="ECO:0000259" key="7">
    <source>
        <dbReference type="PROSITE" id="PS51898"/>
    </source>
</evidence>
<evidence type="ECO:0000313" key="9">
    <source>
        <dbReference type="EMBL" id="SEH48533.1"/>
    </source>
</evidence>
<dbReference type="Proteomes" id="UP000183190">
    <property type="component" value="Unassembled WGS sequence"/>
</dbReference>
<dbReference type="InterPro" id="IPR002104">
    <property type="entry name" value="Integrase_catalytic"/>
</dbReference>
<dbReference type="AlphaFoldDB" id="A0A1H6IKQ3"/>
<gene>
    <name evidence="9" type="ORF">SAMN02910265_00991</name>
</gene>
<dbReference type="Gene3D" id="1.10.150.130">
    <property type="match status" value="1"/>
</dbReference>
<dbReference type="PROSITE" id="PS51900">
    <property type="entry name" value="CB"/>
    <property type="match status" value="1"/>
</dbReference>
<dbReference type="EMBL" id="FNWV01000002">
    <property type="protein sequence ID" value="SEH48533.1"/>
    <property type="molecule type" value="Genomic_DNA"/>
</dbReference>
<keyword evidence="3" id="KW-0229">DNA integration</keyword>
<dbReference type="InterPro" id="IPR050090">
    <property type="entry name" value="Tyrosine_recombinase_XerCD"/>
</dbReference>
<evidence type="ECO:0000256" key="2">
    <source>
        <dbReference type="ARBA" id="ARBA00008857"/>
    </source>
</evidence>
<dbReference type="PANTHER" id="PTHR30349">
    <property type="entry name" value="PHAGE INTEGRASE-RELATED"/>
    <property type="match status" value="1"/>
</dbReference>
<dbReference type="PANTHER" id="PTHR30349:SF41">
    <property type="entry name" value="INTEGRASE_RECOMBINASE PROTEIN MJ0367-RELATED"/>
    <property type="match status" value="1"/>
</dbReference>
<dbReference type="CDD" id="cd01189">
    <property type="entry name" value="INT_ICEBs1_C_like"/>
    <property type="match status" value="1"/>
</dbReference>
<dbReference type="GO" id="GO:0006310">
    <property type="term" value="P:DNA recombination"/>
    <property type="evidence" value="ECO:0007669"/>
    <property type="project" value="UniProtKB-KW"/>
</dbReference>
<evidence type="ECO:0000256" key="4">
    <source>
        <dbReference type="ARBA" id="ARBA00023125"/>
    </source>
</evidence>
<protein>
    <submittedName>
        <fullName evidence="9">Site-specific recombinase XerD</fullName>
    </submittedName>
</protein>
<evidence type="ECO:0000256" key="6">
    <source>
        <dbReference type="PROSITE-ProRule" id="PRU01248"/>
    </source>
</evidence>
<comment type="similarity">
    <text evidence="2">Belongs to the 'phage' integrase family.</text>
</comment>
<organism evidence="9 10">
    <name type="scientific">Ruminococcus flavefaciens</name>
    <dbReference type="NCBI Taxonomy" id="1265"/>
    <lineage>
        <taxon>Bacteria</taxon>
        <taxon>Bacillati</taxon>
        <taxon>Bacillota</taxon>
        <taxon>Clostridia</taxon>
        <taxon>Eubacteriales</taxon>
        <taxon>Oscillospiraceae</taxon>
        <taxon>Ruminococcus</taxon>
    </lineage>
</organism>
<keyword evidence="5" id="KW-0233">DNA recombination</keyword>
<dbReference type="Pfam" id="PF00589">
    <property type="entry name" value="Phage_integrase"/>
    <property type="match status" value="1"/>
</dbReference>
<evidence type="ECO:0000256" key="1">
    <source>
        <dbReference type="ARBA" id="ARBA00003283"/>
    </source>
</evidence>
<dbReference type="RefSeq" id="WP_074714793.1">
    <property type="nucleotide sequence ID" value="NZ_FNWV01000002.1"/>
</dbReference>
<keyword evidence="4 6" id="KW-0238">DNA-binding</keyword>
<comment type="function">
    <text evidence="1">Site-specific tyrosine recombinase, which acts by catalyzing the cutting and rejoining of the recombining DNA molecules.</text>
</comment>
<evidence type="ECO:0000256" key="3">
    <source>
        <dbReference type="ARBA" id="ARBA00022908"/>
    </source>
</evidence>
<dbReference type="InterPro" id="IPR013762">
    <property type="entry name" value="Integrase-like_cat_sf"/>
</dbReference>
<dbReference type="PROSITE" id="PS51898">
    <property type="entry name" value="TYR_RECOMBINASE"/>
    <property type="match status" value="1"/>
</dbReference>
<feature type="domain" description="Core-binding (CB)" evidence="8">
    <location>
        <begin position="67"/>
        <end position="157"/>
    </location>
</feature>
<name>A0A1H6IKQ3_RUMFL</name>
<dbReference type="Pfam" id="PF14659">
    <property type="entry name" value="Phage_int_SAM_3"/>
    <property type="match status" value="1"/>
</dbReference>
<sequence>MVKNGNGEGSIYKDKNGRWRGVVTLYCDHGVPKRKYFYGKTKHEVTEKVNKTLADLRDYNYTEPCKTTFYEWMRLWYDTYCEGALKPSSLINYETYIEKHIKPTIGNIKLCELTPLRLQTFYQEKFKNGRLDGKGGLSPKTMRNFHAMIHTGLDRAYKLGYIPRNIADLVSPPRSVKIERLYFTVEEQKELQKHLDGERIGMAVLLDLYTGLRKGELLGLPWKNVHIDLNGESYIRITQSLNRIKNPDRNGQFKTILEIGTPKTTYSVRTIPLLPEIAEKLSAYHEEQTKTIKEKGLPDLGLVFITPNGLPIDPSNFGDLFRNLLIRHNIRVINFHGIRHTFATRSLESGMDIKTLSRLLGHSSIQISLDLYAHVTDQLQAEHIANLRNFLK</sequence>
<dbReference type="GO" id="GO:0003677">
    <property type="term" value="F:DNA binding"/>
    <property type="evidence" value="ECO:0007669"/>
    <property type="project" value="UniProtKB-UniRule"/>
</dbReference>
<dbReference type="InterPro" id="IPR011010">
    <property type="entry name" value="DNA_brk_join_enz"/>
</dbReference>
<evidence type="ECO:0000259" key="8">
    <source>
        <dbReference type="PROSITE" id="PS51900"/>
    </source>
</evidence>
<dbReference type="SUPFAM" id="SSF56349">
    <property type="entry name" value="DNA breaking-rejoining enzymes"/>
    <property type="match status" value="1"/>
</dbReference>
<proteinExistence type="inferred from homology"/>
<dbReference type="GO" id="GO:0015074">
    <property type="term" value="P:DNA integration"/>
    <property type="evidence" value="ECO:0007669"/>
    <property type="project" value="UniProtKB-KW"/>
</dbReference>
<dbReference type="InterPro" id="IPR004107">
    <property type="entry name" value="Integrase_SAM-like_N"/>
</dbReference>
<dbReference type="InterPro" id="IPR044068">
    <property type="entry name" value="CB"/>
</dbReference>
<dbReference type="OrthoDB" id="111144at2"/>
<evidence type="ECO:0000256" key="5">
    <source>
        <dbReference type="ARBA" id="ARBA00023172"/>
    </source>
</evidence>
<feature type="domain" description="Tyr recombinase" evidence="7">
    <location>
        <begin position="178"/>
        <end position="385"/>
    </location>
</feature>
<dbReference type="Gene3D" id="1.10.443.10">
    <property type="entry name" value="Intergrase catalytic core"/>
    <property type="match status" value="1"/>
</dbReference>
<accession>A0A1H6IKQ3</accession>
<dbReference type="InterPro" id="IPR010998">
    <property type="entry name" value="Integrase_recombinase_N"/>
</dbReference>
<evidence type="ECO:0000313" key="10">
    <source>
        <dbReference type="Proteomes" id="UP000183190"/>
    </source>
</evidence>
<reference evidence="9 10" key="1">
    <citation type="submission" date="2016-10" db="EMBL/GenBank/DDBJ databases">
        <authorList>
            <person name="de Groot N.N."/>
        </authorList>
    </citation>
    <scope>NUCLEOTIDE SEQUENCE [LARGE SCALE GENOMIC DNA]</scope>
    <source>
        <strain evidence="9 10">YAD2003</strain>
    </source>
</reference>